<keyword evidence="2 6" id="KW-0032">Aminotransferase</keyword>
<dbReference type="PANTHER" id="PTHR43643">
    <property type="entry name" value="HISTIDINOL-PHOSPHATE AMINOTRANSFERASE 2"/>
    <property type="match status" value="1"/>
</dbReference>
<evidence type="ECO:0000256" key="2">
    <source>
        <dbReference type="ARBA" id="ARBA00022576"/>
    </source>
</evidence>
<dbReference type="KEGG" id="arac:E0W69_012960"/>
<dbReference type="Gene3D" id="3.90.1150.10">
    <property type="entry name" value="Aspartate Aminotransferase, domain 1"/>
    <property type="match status" value="1"/>
</dbReference>
<dbReference type="InterPro" id="IPR006311">
    <property type="entry name" value="TAT_signal"/>
</dbReference>
<dbReference type="InterPro" id="IPR015424">
    <property type="entry name" value="PyrdxlP-dep_Trfase"/>
</dbReference>
<dbReference type="RefSeq" id="WP_131330476.1">
    <property type="nucleotide sequence ID" value="NZ_CP044016.1"/>
</dbReference>
<organism evidence="6 7">
    <name type="scientific">Rhizosphaericola mali</name>
    <dbReference type="NCBI Taxonomy" id="2545455"/>
    <lineage>
        <taxon>Bacteria</taxon>
        <taxon>Pseudomonadati</taxon>
        <taxon>Bacteroidota</taxon>
        <taxon>Chitinophagia</taxon>
        <taxon>Chitinophagales</taxon>
        <taxon>Chitinophagaceae</taxon>
        <taxon>Rhizosphaericola</taxon>
    </lineage>
</organism>
<dbReference type="Pfam" id="PF00155">
    <property type="entry name" value="Aminotran_1_2"/>
    <property type="match status" value="1"/>
</dbReference>
<name>A0A5P2G8J0_9BACT</name>
<dbReference type="GO" id="GO:0008483">
    <property type="term" value="F:transaminase activity"/>
    <property type="evidence" value="ECO:0007669"/>
    <property type="project" value="UniProtKB-KW"/>
</dbReference>
<dbReference type="InterPro" id="IPR015422">
    <property type="entry name" value="PyrdxlP-dep_Trfase_small"/>
</dbReference>
<dbReference type="PANTHER" id="PTHR43643:SF3">
    <property type="entry name" value="HISTIDINOL-PHOSPHATE AMINOTRANSFERASE"/>
    <property type="match status" value="1"/>
</dbReference>
<dbReference type="SUPFAM" id="SSF53383">
    <property type="entry name" value="PLP-dependent transferases"/>
    <property type="match status" value="1"/>
</dbReference>
<evidence type="ECO:0000313" key="6">
    <source>
        <dbReference type="EMBL" id="QES89533.1"/>
    </source>
</evidence>
<feature type="domain" description="Aminotransferase class I/classII large" evidence="5">
    <location>
        <begin position="65"/>
        <end position="385"/>
    </location>
</feature>
<dbReference type="CDD" id="cd00609">
    <property type="entry name" value="AAT_like"/>
    <property type="match status" value="1"/>
</dbReference>
<dbReference type="InterPro" id="IPR004839">
    <property type="entry name" value="Aminotransferase_I/II_large"/>
</dbReference>
<protein>
    <submittedName>
        <fullName evidence="6">Histidinol-phosphate aminotransferase family protein</fullName>
    </submittedName>
</protein>
<dbReference type="InterPro" id="IPR015421">
    <property type="entry name" value="PyrdxlP-dep_Trfase_major"/>
</dbReference>
<comment type="similarity">
    <text evidence="1">Belongs to the class-II pyridoxal-phosphate-dependent aminotransferase family. Histidinol-phosphate aminotransferase subfamily.</text>
</comment>
<accession>A0A5P2G8J0</accession>
<evidence type="ECO:0000313" key="7">
    <source>
        <dbReference type="Proteomes" id="UP000292424"/>
    </source>
</evidence>
<dbReference type="Proteomes" id="UP000292424">
    <property type="component" value="Chromosome"/>
</dbReference>
<dbReference type="GO" id="GO:0030170">
    <property type="term" value="F:pyridoxal phosphate binding"/>
    <property type="evidence" value="ECO:0007669"/>
    <property type="project" value="InterPro"/>
</dbReference>
<reference evidence="6 7" key="1">
    <citation type="submission" date="2019-09" db="EMBL/GenBank/DDBJ databases">
        <title>Complete genome sequence of Arachidicoccus sp. B3-10 isolated from apple orchard soil.</title>
        <authorList>
            <person name="Kim H.S."/>
            <person name="Han K.-I."/>
            <person name="Suh M.K."/>
            <person name="Lee K.C."/>
            <person name="Eom M.K."/>
            <person name="Kim J.-S."/>
            <person name="Kang S.W."/>
            <person name="Sin Y."/>
            <person name="Lee J.-S."/>
        </authorList>
    </citation>
    <scope>NUCLEOTIDE SEQUENCE [LARGE SCALE GENOMIC DNA]</scope>
    <source>
        <strain evidence="6 7">B3-10</strain>
    </source>
</reference>
<keyword evidence="7" id="KW-1185">Reference proteome</keyword>
<evidence type="ECO:0000256" key="4">
    <source>
        <dbReference type="ARBA" id="ARBA00022898"/>
    </source>
</evidence>
<evidence type="ECO:0000256" key="3">
    <source>
        <dbReference type="ARBA" id="ARBA00022679"/>
    </source>
</evidence>
<dbReference type="InterPro" id="IPR050106">
    <property type="entry name" value="HistidinolP_aminotransfase"/>
</dbReference>
<keyword evidence="4" id="KW-0663">Pyridoxal phosphate</keyword>
<sequence>MTTETQLDRRRWIKNSALLTGGLAFGTSFFTSLKKASAAEIKETLSQSFLTDNLIAMETTPPEIKARLSANENPFGPSASAKEAIQKSIDKSYQYAFYEGREMSKKIADFEGLSSDNLLLSAGSSPILQAGAILYGKGTIVSSKPTYEDLLSTAESMGTKVLRLPLTSDYKFDLDAIEKAVDSNTSLVYICNPNNPTATIVDSNKLREFCKRVSKKTMIFVDEAYIDLVENPAETTMIPLIKEGYNIIITRTFSKLYGMAGMRFGYMIGQPATIKKFEQITPGSMSVANATWAAALVSYQDKPFMKMSYDGIQTSKKYLYDALKKEGYEYVPSDTNFLVFPVKEDSKKFVMNMMKYGVSVRSWEFNDKQWCRVSIGTLEEMKTFALALAKVS</sequence>
<dbReference type="EMBL" id="CP044016">
    <property type="protein sequence ID" value="QES89533.1"/>
    <property type="molecule type" value="Genomic_DNA"/>
</dbReference>
<gene>
    <name evidence="6" type="ORF">E0W69_012960</name>
</gene>
<dbReference type="Gene3D" id="3.40.640.10">
    <property type="entry name" value="Type I PLP-dependent aspartate aminotransferase-like (Major domain)"/>
    <property type="match status" value="1"/>
</dbReference>
<dbReference type="PROSITE" id="PS51318">
    <property type="entry name" value="TAT"/>
    <property type="match status" value="1"/>
</dbReference>
<proteinExistence type="inferred from homology"/>
<keyword evidence="3 6" id="KW-0808">Transferase</keyword>
<dbReference type="OrthoDB" id="9813612at2"/>
<evidence type="ECO:0000259" key="5">
    <source>
        <dbReference type="Pfam" id="PF00155"/>
    </source>
</evidence>
<dbReference type="AlphaFoldDB" id="A0A5P2G8J0"/>
<evidence type="ECO:0000256" key="1">
    <source>
        <dbReference type="ARBA" id="ARBA00007970"/>
    </source>
</evidence>